<keyword evidence="4" id="KW-0808">Transferase</keyword>
<evidence type="ECO:0000256" key="8">
    <source>
        <dbReference type="SAM" id="MobiDB-lite"/>
    </source>
</evidence>
<organism evidence="10 11">
    <name type="scientific">Pseudomonas sessilinigenes</name>
    <dbReference type="NCBI Taxonomy" id="658629"/>
    <lineage>
        <taxon>Bacteria</taxon>
        <taxon>Pseudomonadati</taxon>
        <taxon>Pseudomonadota</taxon>
        <taxon>Gammaproteobacteria</taxon>
        <taxon>Pseudomonadales</taxon>
        <taxon>Pseudomonadaceae</taxon>
        <taxon>Pseudomonas</taxon>
    </lineage>
</organism>
<keyword evidence="11" id="KW-1185">Reference proteome</keyword>
<feature type="region of interest" description="Disordered" evidence="8">
    <location>
        <begin position="1"/>
        <end position="20"/>
    </location>
</feature>
<evidence type="ECO:0000256" key="2">
    <source>
        <dbReference type="ARBA" id="ARBA00012438"/>
    </source>
</evidence>
<dbReference type="SUPFAM" id="SSF55785">
    <property type="entry name" value="PYP-like sensor domain (PAS domain)"/>
    <property type="match status" value="1"/>
</dbReference>
<dbReference type="Pfam" id="PF07536">
    <property type="entry name" value="HWE_HK"/>
    <property type="match status" value="1"/>
</dbReference>
<accession>A0ABX8MI55</accession>
<dbReference type="PANTHER" id="PTHR41523">
    <property type="entry name" value="TWO-COMPONENT SYSTEM SENSOR PROTEIN"/>
    <property type="match status" value="1"/>
</dbReference>
<reference evidence="10" key="1">
    <citation type="submission" date="2021-06" db="EMBL/GenBank/DDBJ databases">
        <title>Updating the genus Pseudomonas: Description of 43 new species and partition of the Pseudomonas putida group.</title>
        <authorList>
            <person name="Girard L."/>
            <person name="Lood C."/>
            <person name="Vandamme P."/>
            <person name="Rokni-Zadeh H."/>
            <person name="van Noort V."/>
            <person name="Hofte M."/>
            <person name="Lavigne R."/>
            <person name="De Mot R."/>
        </authorList>
    </citation>
    <scope>NUCLEOTIDE SEQUENCE</scope>
    <source>
        <strain evidence="10">CMR12a</strain>
    </source>
</reference>
<evidence type="ECO:0000256" key="1">
    <source>
        <dbReference type="ARBA" id="ARBA00000085"/>
    </source>
</evidence>
<evidence type="ECO:0000256" key="5">
    <source>
        <dbReference type="ARBA" id="ARBA00022741"/>
    </source>
</evidence>
<gene>
    <name evidence="10" type="ORF">KSS89_22470</name>
</gene>
<dbReference type="SMART" id="SM00911">
    <property type="entry name" value="HWE_HK"/>
    <property type="match status" value="1"/>
</dbReference>
<keyword evidence="6" id="KW-0418">Kinase</keyword>
<dbReference type="Gene3D" id="3.30.565.10">
    <property type="entry name" value="Histidine kinase-like ATPase, C-terminal domain"/>
    <property type="match status" value="1"/>
</dbReference>
<evidence type="ECO:0000313" key="10">
    <source>
        <dbReference type="EMBL" id="QXH38989.1"/>
    </source>
</evidence>
<dbReference type="InterPro" id="IPR036890">
    <property type="entry name" value="HATPase_C_sf"/>
</dbReference>
<keyword evidence="7" id="KW-0067">ATP-binding</keyword>
<evidence type="ECO:0000259" key="9">
    <source>
        <dbReference type="SMART" id="SM00911"/>
    </source>
</evidence>
<evidence type="ECO:0000256" key="6">
    <source>
        <dbReference type="ARBA" id="ARBA00022777"/>
    </source>
</evidence>
<evidence type="ECO:0000256" key="4">
    <source>
        <dbReference type="ARBA" id="ARBA00022679"/>
    </source>
</evidence>
<dbReference type="EC" id="2.7.13.3" evidence="2"/>
<dbReference type="Proteomes" id="UP000693952">
    <property type="component" value="Chromosome"/>
</dbReference>
<evidence type="ECO:0000256" key="3">
    <source>
        <dbReference type="ARBA" id="ARBA00022553"/>
    </source>
</evidence>
<feature type="domain" description="Signal transduction histidine kinase HWE region" evidence="9">
    <location>
        <begin position="156"/>
        <end position="238"/>
    </location>
</feature>
<dbReference type="Gene3D" id="3.30.450.20">
    <property type="entry name" value="PAS domain"/>
    <property type="match status" value="1"/>
</dbReference>
<dbReference type="PANTHER" id="PTHR41523:SF8">
    <property type="entry name" value="ETHYLENE RESPONSE SENSOR PROTEIN"/>
    <property type="match status" value="1"/>
</dbReference>
<evidence type="ECO:0000313" key="11">
    <source>
        <dbReference type="Proteomes" id="UP000693952"/>
    </source>
</evidence>
<dbReference type="InterPro" id="IPR013656">
    <property type="entry name" value="PAS_4"/>
</dbReference>
<dbReference type="InterPro" id="IPR035965">
    <property type="entry name" value="PAS-like_dom_sf"/>
</dbReference>
<dbReference type="Pfam" id="PF08448">
    <property type="entry name" value="PAS_4"/>
    <property type="match status" value="1"/>
</dbReference>
<keyword evidence="5" id="KW-0547">Nucleotide-binding</keyword>
<dbReference type="SUPFAM" id="SSF55874">
    <property type="entry name" value="ATPase domain of HSP90 chaperone/DNA topoisomerase II/histidine kinase"/>
    <property type="match status" value="1"/>
</dbReference>
<sequence length="341" mass="36483">MHKDDNQGGASTRPEGDDQPAVFNAQRAMLDATSDCIKVLSPDGLLLAMNEAGRVALGIAPAQVRGVPWIPLLPASVQAAADEALALALTGVTARFAGHSEASGQVVHWDNLMTPVVGPSGQVFSVVCVSRDVSELVLLQHKLDRLLLREQLLSGEMLHRIKNLFTVSAAVMMMADREARASGKADQLAMIAEGKLKALSRVYDKVLATDDLSSVQMRSLVKAVLLPFGNQCRFSGARHVIPEALANLLALVLHELATNSVKHGSLSVPQGQVHISWKTAEGRLALKWLESAGPRIIAPPDRCGYGTQMIDQLASTVGGIVDRRWHAHGLHVELQVPLDGA</sequence>
<dbReference type="RefSeq" id="WP_124347851.1">
    <property type="nucleotide sequence ID" value="NZ_CP027706.1"/>
</dbReference>
<keyword evidence="3" id="KW-0597">Phosphoprotein</keyword>
<evidence type="ECO:0000256" key="7">
    <source>
        <dbReference type="ARBA" id="ARBA00022840"/>
    </source>
</evidence>
<name>A0ABX8MI55_9PSED</name>
<comment type="catalytic activity">
    <reaction evidence="1">
        <text>ATP + protein L-histidine = ADP + protein N-phospho-L-histidine.</text>
        <dbReference type="EC" id="2.7.13.3"/>
    </reaction>
</comment>
<dbReference type="EMBL" id="CP077074">
    <property type="protein sequence ID" value="QXH38989.1"/>
    <property type="molecule type" value="Genomic_DNA"/>
</dbReference>
<dbReference type="InterPro" id="IPR011102">
    <property type="entry name" value="Sig_transdc_His_kinase_HWE"/>
</dbReference>
<proteinExistence type="predicted"/>
<protein>
    <recommendedName>
        <fullName evidence="2">histidine kinase</fullName>
        <ecNumber evidence="2">2.7.13.3</ecNumber>
    </recommendedName>
</protein>